<dbReference type="RefSeq" id="XP_005182275.1">
    <property type="nucleotide sequence ID" value="XM_005182218.2"/>
</dbReference>
<dbReference type="OrthoDB" id="6344725at2759"/>
<name>A0A1I8M3X3_MUSDO</name>
<evidence type="ECO:0000256" key="1">
    <source>
        <dbReference type="SAM" id="SignalP"/>
    </source>
</evidence>
<sequence length="128" mass="14857">MKLLIVAVLIACVAGLPADDDKYTTKYDNIDIDEILKSERLFNNYYKCLIDQGTCTPDGRELKNTLPDALQTECSKCNEKQKANADKVIRYIIENKAEEWKALQEKYDPEHVYYNKYKDEAEKRGIKI</sequence>
<feature type="signal peptide" evidence="1">
    <location>
        <begin position="1"/>
        <end position="15"/>
    </location>
</feature>
<evidence type="ECO:0000313" key="4">
    <source>
        <dbReference type="RefSeq" id="XP_005182275.1"/>
    </source>
</evidence>
<dbReference type="InterPro" id="IPR036682">
    <property type="entry name" value="OS_D_A10/PebIII_sf"/>
</dbReference>
<reference evidence="4" key="2">
    <citation type="submission" date="2025-04" db="UniProtKB">
        <authorList>
            <consortium name="RefSeq"/>
        </authorList>
    </citation>
    <scope>IDENTIFICATION</scope>
    <source>
        <strain evidence="4">Aabys</strain>
    </source>
</reference>
<dbReference type="eggNOG" id="ENOG502S48A">
    <property type="taxonomic scope" value="Eukaryota"/>
</dbReference>
<keyword evidence="3" id="KW-1185">Reference proteome</keyword>
<feature type="chain" id="PRO_5044559793" evidence="1">
    <location>
        <begin position="16"/>
        <end position="128"/>
    </location>
</feature>
<dbReference type="AlphaFoldDB" id="A0A1I8M3X3"/>
<dbReference type="PANTHER" id="PTHR11257">
    <property type="entry name" value="CHEMOSENSORY PROTEIN-RELATED"/>
    <property type="match status" value="1"/>
</dbReference>
<reference evidence="2" key="1">
    <citation type="submission" date="2020-05" db="UniProtKB">
        <authorList>
            <consortium name="EnsemblMetazoa"/>
        </authorList>
    </citation>
    <scope>IDENTIFICATION</scope>
    <source>
        <strain evidence="2">Aabys</strain>
    </source>
</reference>
<dbReference type="InterPro" id="IPR005055">
    <property type="entry name" value="A10/PebIII"/>
</dbReference>
<dbReference type="Proteomes" id="UP001652621">
    <property type="component" value="Unplaced"/>
</dbReference>
<proteinExistence type="predicted"/>
<dbReference type="EnsemblMetazoa" id="MDOA001004-RA">
    <property type="protein sequence ID" value="MDOA001004-PA"/>
    <property type="gene ID" value="MDOA001004"/>
</dbReference>
<dbReference type="VEuPathDB" id="VectorBase:MDOMA2_010346"/>
<dbReference type="Pfam" id="PF03392">
    <property type="entry name" value="OS-D"/>
    <property type="match status" value="1"/>
</dbReference>
<gene>
    <name evidence="2" type="primary">101898365</name>
    <name evidence="4" type="synonym">LOC101898365</name>
</gene>
<dbReference type="KEGG" id="mde:101898365"/>
<evidence type="ECO:0000313" key="3">
    <source>
        <dbReference type="Proteomes" id="UP001652621"/>
    </source>
</evidence>
<keyword evidence="1" id="KW-0732">Signal</keyword>
<dbReference type="SUPFAM" id="SSF100910">
    <property type="entry name" value="Chemosensory protein Csp2"/>
    <property type="match status" value="1"/>
</dbReference>
<dbReference type="PANTHER" id="PTHR11257:SF12">
    <property type="entry name" value="EJACULATORY BULB-SPECIFIC PROTEIN 3-RELATED"/>
    <property type="match status" value="1"/>
</dbReference>
<dbReference type="GeneID" id="101898365"/>
<accession>A0A1I8M3X3</accession>
<evidence type="ECO:0000313" key="2">
    <source>
        <dbReference type="EnsemblMetazoa" id="MDOA001004-PA"/>
    </source>
</evidence>
<protein>
    <submittedName>
        <fullName evidence="4">Ejaculatory bulb-specific protein 3-like</fullName>
    </submittedName>
</protein>
<dbReference type="Gene3D" id="1.10.2080.10">
    <property type="entry name" value="Insect odorant-binding protein A10/Ejaculatory bulb-specific protein 3"/>
    <property type="match status" value="1"/>
</dbReference>
<organism evidence="2">
    <name type="scientific">Musca domestica</name>
    <name type="common">House fly</name>
    <dbReference type="NCBI Taxonomy" id="7370"/>
    <lineage>
        <taxon>Eukaryota</taxon>
        <taxon>Metazoa</taxon>
        <taxon>Ecdysozoa</taxon>
        <taxon>Arthropoda</taxon>
        <taxon>Hexapoda</taxon>
        <taxon>Insecta</taxon>
        <taxon>Pterygota</taxon>
        <taxon>Neoptera</taxon>
        <taxon>Endopterygota</taxon>
        <taxon>Diptera</taxon>
        <taxon>Brachycera</taxon>
        <taxon>Muscomorpha</taxon>
        <taxon>Muscoidea</taxon>
        <taxon>Muscidae</taxon>
        <taxon>Musca</taxon>
    </lineage>
</organism>
<dbReference type="VEuPathDB" id="VectorBase:MDOA001004"/>